<dbReference type="PANTHER" id="PTHR32015:SF1">
    <property type="entry name" value="LIPASE"/>
    <property type="match status" value="1"/>
</dbReference>
<dbReference type="GO" id="GO:0016787">
    <property type="term" value="F:hydrolase activity"/>
    <property type="evidence" value="ECO:0007669"/>
    <property type="project" value="UniProtKB-KW"/>
</dbReference>
<sequence>MLRTLDRRWLKGRTVLVCMAVMCLGLTALAAPATAAPAPTASEGESPEGANDWSCIPSPAHPRPVVLVHGTWADMATTWKTLSPALKAEGYCVFALNYGTRAPGTLQNLLDLVGGDTIERSARSLGDFVSRVRTATGAAQVDVVGHSQGALVARSYLKSGGGSDAVSPERNIVRTLVSLAGTNQGTSFNINQQLGAIAEMLGIPVVTLAAATVGPSYIEQMAGSPFLRELAAGGDTRPGVDYVAVGTKQDTMVTPPEHSFLKPVPGATVKNVWVQDGCESAEANHMEVTSSPRSVWITQAALDPGYARTHPAPCP</sequence>
<keyword evidence="1" id="KW-0732">Signal</keyword>
<feature type="signal peptide" evidence="1">
    <location>
        <begin position="1"/>
        <end position="30"/>
    </location>
</feature>
<proteinExistence type="predicted"/>
<accession>A0ABU4EM27</accession>
<name>A0ABU4EM27_WILMA</name>
<dbReference type="InterPro" id="IPR002918">
    <property type="entry name" value="Lipase_EstA/Esterase_EstB"/>
</dbReference>
<dbReference type="SUPFAM" id="SSF53474">
    <property type="entry name" value="alpha/beta-Hydrolases"/>
    <property type="match status" value="1"/>
</dbReference>
<dbReference type="EMBL" id="JAWLUM010000001">
    <property type="protein sequence ID" value="MDV7132300.1"/>
    <property type="molecule type" value="Genomic_DNA"/>
</dbReference>
<evidence type="ECO:0000313" key="2">
    <source>
        <dbReference type="EMBL" id="MDV7132300.1"/>
    </source>
</evidence>
<evidence type="ECO:0000256" key="1">
    <source>
        <dbReference type="SAM" id="SignalP"/>
    </source>
</evidence>
<gene>
    <name evidence="2" type="ORF">R4198_01235</name>
</gene>
<dbReference type="PANTHER" id="PTHR32015">
    <property type="entry name" value="FASTING INDUCED LIPASE"/>
    <property type="match status" value="1"/>
</dbReference>
<evidence type="ECO:0000313" key="3">
    <source>
        <dbReference type="Proteomes" id="UP001185792"/>
    </source>
</evidence>
<dbReference type="Pfam" id="PF01674">
    <property type="entry name" value="Lipase_2"/>
    <property type="match status" value="1"/>
</dbReference>
<organism evidence="2 3">
    <name type="scientific">Williamsia marianensis</name>
    <dbReference type="NCBI Taxonomy" id="85044"/>
    <lineage>
        <taxon>Bacteria</taxon>
        <taxon>Bacillati</taxon>
        <taxon>Actinomycetota</taxon>
        <taxon>Actinomycetes</taxon>
        <taxon>Mycobacteriales</taxon>
        <taxon>Nocardiaceae</taxon>
        <taxon>Williamsia</taxon>
    </lineage>
</organism>
<dbReference type="Gene3D" id="3.40.50.1820">
    <property type="entry name" value="alpha/beta hydrolase"/>
    <property type="match status" value="1"/>
</dbReference>
<feature type="chain" id="PRO_5046118490" evidence="1">
    <location>
        <begin position="31"/>
        <end position="315"/>
    </location>
</feature>
<comment type="caution">
    <text evidence="2">The sequence shown here is derived from an EMBL/GenBank/DDBJ whole genome shotgun (WGS) entry which is preliminary data.</text>
</comment>
<dbReference type="RefSeq" id="WP_243404249.1">
    <property type="nucleotide sequence ID" value="NZ_JAWLUM010000001.1"/>
</dbReference>
<dbReference type="Proteomes" id="UP001185792">
    <property type="component" value="Unassembled WGS sequence"/>
</dbReference>
<keyword evidence="3" id="KW-1185">Reference proteome</keyword>
<keyword evidence="2" id="KW-0378">Hydrolase</keyword>
<dbReference type="InterPro" id="IPR029058">
    <property type="entry name" value="AB_hydrolase_fold"/>
</dbReference>
<reference evidence="2 3" key="1">
    <citation type="submission" date="2023-10" db="EMBL/GenBank/DDBJ databases">
        <title>Development of a sustainable strategy for remediation of hydrocarbon-contaminated territories based on the waste exchange concept.</title>
        <authorList>
            <person name="Krivoruchko A."/>
        </authorList>
    </citation>
    <scope>NUCLEOTIDE SEQUENCE [LARGE SCALE GENOMIC DNA]</scope>
    <source>
        <strain evidence="2 3">IEGM 1236</strain>
    </source>
</reference>
<protein>
    <submittedName>
        <fullName evidence="2">Alpha/beta fold hydrolase</fullName>
    </submittedName>
</protein>